<reference evidence="2" key="1">
    <citation type="submission" date="2018-08" db="EMBL/GenBank/DDBJ databases">
        <authorList>
            <person name="Rossello M."/>
        </authorList>
    </citation>
    <scope>NUCLEOTIDE SEQUENCE [LARGE SCALE GENOMIC DNA]</scope>
    <source>
        <strain evidence="2">cv. Chinese Spring</strain>
    </source>
</reference>
<reference evidence="2" key="2">
    <citation type="submission" date="2018-10" db="UniProtKB">
        <authorList>
            <consortium name="EnsemblPlants"/>
        </authorList>
    </citation>
    <scope>IDENTIFICATION</scope>
</reference>
<dbReference type="EnsemblPlants" id="TraesCS6A02G251300.1">
    <property type="protein sequence ID" value="TraesCS6A02G251300.1.cds1"/>
    <property type="gene ID" value="TraesCS6A02G251300"/>
</dbReference>
<dbReference type="Gramene" id="TraesWEE_scaffold_011682_01G000100.1">
    <property type="protein sequence ID" value="TraesWEE_scaffold_011682_01G000100.1"/>
    <property type="gene ID" value="TraesWEE_scaffold_011682_01G000100"/>
</dbReference>
<evidence type="ECO:0000256" key="1">
    <source>
        <dbReference type="SAM" id="SignalP"/>
    </source>
</evidence>
<feature type="chain" id="PRO_5043178656" evidence="1">
    <location>
        <begin position="17"/>
        <end position="62"/>
    </location>
</feature>
<dbReference type="AlphaFoldDB" id="A0A3B6NS22"/>
<organism evidence="2">
    <name type="scientific">Triticum aestivum</name>
    <name type="common">Wheat</name>
    <dbReference type="NCBI Taxonomy" id="4565"/>
    <lineage>
        <taxon>Eukaryota</taxon>
        <taxon>Viridiplantae</taxon>
        <taxon>Streptophyta</taxon>
        <taxon>Embryophyta</taxon>
        <taxon>Tracheophyta</taxon>
        <taxon>Spermatophyta</taxon>
        <taxon>Magnoliopsida</taxon>
        <taxon>Liliopsida</taxon>
        <taxon>Poales</taxon>
        <taxon>Poaceae</taxon>
        <taxon>BOP clade</taxon>
        <taxon>Pooideae</taxon>
        <taxon>Triticodae</taxon>
        <taxon>Triticeae</taxon>
        <taxon>Triticinae</taxon>
        <taxon>Triticum</taxon>
    </lineage>
</organism>
<dbReference type="Proteomes" id="UP000019116">
    <property type="component" value="Chromosome 6A"/>
</dbReference>
<sequence length="62" mass="7133">MLTLLELGIWILPVTRIFTPCRRLVLLLDNLQQLKASIMRTRSSSPALWSRLARLQTITVTL</sequence>
<dbReference type="OMA" id="IWSRMER"/>
<dbReference type="Gramene" id="TraesCS6A03G0680400.1">
    <property type="protein sequence ID" value="TraesCS6A03G0680400.1.CDS1"/>
    <property type="gene ID" value="TraesCS6A03G0680400"/>
</dbReference>
<feature type="signal peptide" evidence="1">
    <location>
        <begin position="1"/>
        <end position="16"/>
    </location>
</feature>
<accession>A0A3B6NS22</accession>
<protein>
    <submittedName>
        <fullName evidence="2">Uncharacterized protein</fullName>
    </submittedName>
</protein>
<proteinExistence type="predicted"/>
<dbReference type="Gramene" id="TraesCLE_scaffold_015411_01G000100.1">
    <property type="protein sequence ID" value="TraesCLE_scaffold_015411_01G000100.1"/>
    <property type="gene ID" value="TraesCLE_scaffold_015411_01G000100"/>
</dbReference>
<dbReference type="Gramene" id="TraesCAD_scaffold_045375_01G000200.1">
    <property type="protein sequence ID" value="TraesCAD_scaffold_045375_01G000200.1"/>
    <property type="gene ID" value="TraesCAD_scaffold_045375_01G000200"/>
</dbReference>
<evidence type="ECO:0000313" key="3">
    <source>
        <dbReference type="Proteomes" id="UP000019116"/>
    </source>
</evidence>
<dbReference type="Gramene" id="TraesPARA_EIv1.0_1954070.1">
    <property type="protein sequence ID" value="TraesPARA_EIv1.0_1954070.1.CDS1"/>
    <property type="gene ID" value="TraesPARA_EIv1.0_1954070"/>
</dbReference>
<dbReference type="Gramene" id="TraesCS6A02G251300.1">
    <property type="protein sequence ID" value="TraesCS6A02G251300.1.cds1"/>
    <property type="gene ID" value="TraesCS6A02G251300"/>
</dbReference>
<keyword evidence="3" id="KW-1185">Reference proteome</keyword>
<keyword evidence="1" id="KW-0732">Signal</keyword>
<dbReference type="Gramene" id="TraesRN6A0100657200.1">
    <property type="protein sequence ID" value="TraesRN6A0100657200.1"/>
    <property type="gene ID" value="TraesRN6A0100657200"/>
</dbReference>
<name>A0A3B6NS22_WHEAT</name>
<dbReference type="Gramene" id="TraesROB_scaffold_032391_01G000200.1">
    <property type="protein sequence ID" value="TraesROB_scaffold_032391_01G000200.1"/>
    <property type="gene ID" value="TraesROB_scaffold_032391_01G000200"/>
</dbReference>
<evidence type="ECO:0000313" key="2">
    <source>
        <dbReference type="EnsemblPlants" id="TraesCS6A02G251300.1.cds1"/>
    </source>
</evidence>